<dbReference type="RefSeq" id="WP_223131910.1">
    <property type="nucleotide sequence ID" value="NZ_CP059703.1"/>
</dbReference>
<dbReference type="EMBL" id="JANIEN010000033">
    <property type="protein sequence ID" value="MDT3453530.1"/>
    <property type="molecule type" value="Genomic_DNA"/>
</dbReference>
<proteinExistence type="predicted"/>
<dbReference type="GO" id="GO:0003677">
    <property type="term" value="F:DNA binding"/>
    <property type="evidence" value="ECO:0007669"/>
    <property type="project" value="InterPro"/>
</dbReference>
<dbReference type="NCBIfam" id="NF041471">
    <property type="entry name" value="phage_reg_YmfL"/>
    <property type="match status" value="1"/>
</dbReference>
<dbReference type="InterPro" id="IPR009679">
    <property type="entry name" value="Phage_186_CII-like"/>
</dbReference>
<evidence type="ECO:0000313" key="1">
    <source>
        <dbReference type="EMBL" id="MDT3453530.1"/>
    </source>
</evidence>
<dbReference type="Pfam" id="PF06892">
    <property type="entry name" value="Phage_CP76"/>
    <property type="match status" value="1"/>
</dbReference>
<reference evidence="1" key="1">
    <citation type="submission" date="2022-07" db="EMBL/GenBank/DDBJ databases">
        <title>Sequence of Pasteurella multocoda 17BRD-035.</title>
        <authorList>
            <person name="Roy Chowdhury P."/>
            <person name="Alhamami T."/>
            <person name="Trott D.J."/>
            <person name="Djordvevic S.P."/>
        </authorList>
    </citation>
    <scope>NUCLEOTIDE SEQUENCE</scope>
    <source>
        <strain evidence="1">17BRD-035</strain>
    </source>
</reference>
<gene>
    <name evidence="1" type="ORF">NQF69_12225</name>
</gene>
<dbReference type="Proteomes" id="UP001182304">
    <property type="component" value="Unassembled WGS sequence"/>
</dbReference>
<protein>
    <submittedName>
        <fullName evidence="1">Uncharacterized protein</fullName>
    </submittedName>
</protein>
<name>A0AAW8VA80_PASMD</name>
<evidence type="ECO:0000313" key="2">
    <source>
        <dbReference type="Proteomes" id="UP001182304"/>
    </source>
</evidence>
<sequence length="149" mass="16789">MAMRRTIIQMINKAADIAGGKDKVAFSIGLTESELNNRMYQTKGQRFKDEELIAIQHEYGLTDYIDELCRQAGGVFVKTPVVDELDSVELSTKQVQELAVRGMLFRALDSAMSDGEITSQEEDRIRKILHKHLSATCSSIEFAISLYKK</sequence>
<accession>A0AAW8VA80</accession>
<organism evidence="1 2">
    <name type="scientific">Pasteurella multocida</name>
    <dbReference type="NCBI Taxonomy" id="747"/>
    <lineage>
        <taxon>Bacteria</taxon>
        <taxon>Pseudomonadati</taxon>
        <taxon>Pseudomonadota</taxon>
        <taxon>Gammaproteobacteria</taxon>
        <taxon>Pasteurellales</taxon>
        <taxon>Pasteurellaceae</taxon>
        <taxon>Pasteurella</taxon>
    </lineage>
</organism>
<dbReference type="AlphaFoldDB" id="A0AAW8VA80"/>
<comment type="caution">
    <text evidence="1">The sequence shown here is derived from an EMBL/GenBank/DDBJ whole genome shotgun (WGS) entry which is preliminary data.</text>
</comment>
<dbReference type="InterPro" id="IPR048188">
    <property type="entry name" value="YmfL-like"/>
</dbReference>